<dbReference type="GO" id="GO:0016616">
    <property type="term" value="F:oxidoreductase activity, acting on the CH-OH group of donors, NAD or NADP as acceptor"/>
    <property type="evidence" value="ECO:0007669"/>
    <property type="project" value="TreeGrafter"/>
</dbReference>
<dbReference type="Pfam" id="PF13561">
    <property type="entry name" value="adh_short_C2"/>
    <property type="match status" value="1"/>
</dbReference>
<dbReference type="InterPro" id="IPR002347">
    <property type="entry name" value="SDR_fam"/>
</dbReference>
<keyword evidence="2" id="KW-0521">NADP</keyword>
<proteinExistence type="inferred from homology"/>
<comment type="caution">
    <text evidence="3">The sequence shown here is derived from an EMBL/GenBank/DDBJ whole genome shotgun (WGS) entry which is preliminary data.</text>
</comment>
<evidence type="ECO:0000256" key="2">
    <source>
        <dbReference type="ARBA" id="ARBA00022857"/>
    </source>
</evidence>
<dbReference type="OrthoDB" id="37659at2759"/>
<evidence type="ECO:0000313" key="3">
    <source>
        <dbReference type="EMBL" id="TQN68191.1"/>
    </source>
</evidence>
<dbReference type="EMBL" id="PUHP01000749">
    <property type="protein sequence ID" value="TQN68191.1"/>
    <property type="molecule type" value="Genomic_DNA"/>
</dbReference>
<dbReference type="Proteomes" id="UP000326340">
    <property type="component" value="Unassembled WGS sequence"/>
</dbReference>
<dbReference type="Gene3D" id="3.40.50.720">
    <property type="entry name" value="NAD(P)-binding Rossmann-like Domain"/>
    <property type="match status" value="1"/>
</dbReference>
<dbReference type="PRINTS" id="PR00081">
    <property type="entry name" value="GDHRDH"/>
</dbReference>
<dbReference type="PANTHER" id="PTHR42760">
    <property type="entry name" value="SHORT-CHAIN DEHYDROGENASES/REDUCTASES FAMILY MEMBER"/>
    <property type="match status" value="1"/>
</dbReference>
<dbReference type="AlphaFoldDB" id="A0A5Q4BN26"/>
<organism evidence="3 4">
    <name type="scientific">Colletotrichum shisoi</name>
    <dbReference type="NCBI Taxonomy" id="2078593"/>
    <lineage>
        <taxon>Eukaryota</taxon>
        <taxon>Fungi</taxon>
        <taxon>Dikarya</taxon>
        <taxon>Ascomycota</taxon>
        <taxon>Pezizomycotina</taxon>
        <taxon>Sordariomycetes</taxon>
        <taxon>Hypocreomycetidae</taxon>
        <taxon>Glomerellales</taxon>
        <taxon>Glomerellaceae</taxon>
        <taxon>Colletotrichum</taxon>
        <taxon>Colletotrichum destructivum species complex</taxon>
    </lineage>
</organism>
<dbReference type="FunFam" id="3.40.50.720:FF:000084">
    <property type="entry name" value="Short-chain dehydrogenase reductase"/>
    <property type="match status" value="1"/>
</dbReference>
<evidence type="ECO:0000256" key="1">
    <source>
        <dbReference type="ARBA" id="ARBA00006484"/>
    </source>
</evidence>
<comment type="similarity">
    <text evidence="1">Belongs to the short-chain dehydrogenases/reductases (SDR) family.</text>
</comment>
<reference evidence="3 4" key="1">
    <citation type="journal article" date="2019" name="Sci. Rep.">
        <title>Colletotrichum shisoi sp. nov., an anthracnose pathogen of Perilla frutescens in Japan: molecular phylogenetic, morphological and genomic evidence.</title>
        <authorList>
            <person name="Gan P."/>
            <person name="Tsushima A."/>
            <person name="Hiroyama R."/>
            <person name="Narusaka M."/>
            <person name="Takano Y."/>
            <person name="Narusaka Y."/>
            <person name="Kawaradani M."/>
            <person name="Damm U."/>
            <person name="Shirasu K."/>
        </authorList>
    </citation>
    <scope>NUCLEOTIDE SEQUENCE [LARGE SCALE GENOMIC DNA]</scope>
    <source>
        <strain evidence="3 4">PG-2018a</strain>
    </source>
</reference>
<gene>
    <name evidence="3" type="primary">Gno</name>
    <name evidence="3" type="ORF">CSHISOI_07363</name>
</gene>
<name>A0A5Q4BN26_9PEZI</name>
<keyword evidence="4" id="KW-1185">Reference proteome</keyword>
<protein>
    <submittedName>
        <fullName evidence="3">Gluconate 5-dehydrogenase</fullName>
    </submittedName>
</protein>
<dbReference type="InterPro" id="IPR036291">
    <property type="entry name" value="NAD(P)-bd_dom_sf"/>
</dbReference>
<sequence length="286" mass="28937">MARNLTVLPAYLTRLFSLAGKTAVVTGGSSGIGREIALALGQSGARVILVGRRARPLAAAAEQLAQLGVPATPIAADLSNLADLHHASARIKSAHGVPDILVNAAGAGLSRRPPPPLLLSRVTQGDWDHAIAANLTAPFALGQAFGPGMAARGSGRIINVVGQHSFRGCPGGDGGAYGAAKGGLVSLTRSQAEAWSRSGVLCNAIAPGVVVVEETPAIVTEEEEEGEEVEVEVDAAERAEAHAARTMIGRNGMVEDFAGVAVWLASGASAAVTGQTIFVDGGYSAT</sequence>
<evidence type="ECO:0000313" key="4">
    <source>
        <dbReference type="Proteomes" id="UP000326340"/>
    </source>
</evidence>
<dbReference type="SUPFAM" id="SSF51735">
    <property type="entry name" value="NAD(P)-binding Rossmann-fold domains"/>
    <property type="match status" value="1"/>
</dbReference>
<dbReference type="PRINTS" id="PR00080">
    <property type="entry name" value="SDRFAMILY"/>
</dbReference>
<accession>A0A5Q4BN26</accession>